<accession>A0A1A9X0N7</accession>
<evidence type="ECO:0000313" key="1">
    <source>
        <dbReference type="EnsemblMetazoa" id="GBRI039806-PA"/>
    </source>
</evidence>
<organism evidence="1 2">
    <name type="scientific">Glossina brevipalpis</name>
    <dbReference type="NCBI Taxonomy" id="37001"/>
    <lineage>
        <taxon>Eukaryota</taxon>
        <taxon>Metazoa</taxon>
        <taxon>Ecdysozoa</taxon>
        <taxon>Arthropoda</taxon>
        <taxon>Hexapoda</taxon>
        <taxon>Insecta</taxon>
        <taxon>Pterygota</taxon>
        <taxon>Neoptera</taxon>
        <taxon>Endopterygota</taxon>
        <taxon>Diptera</taxon>
        <taxon>Brachycera</taxon>
        <taxon>Muscomorpha</taxon>
        <taxon>Hippoboscoidea</taxon>
        <taxon>Glossinidae</taxon>
        <taxon>Glossina</taxon>
    </lineage>
</organism>
<protein>
    <submittedName>
        <fullName evidence="1">Uncharacterized protein</fullName>
    </submittedName>
</protein>
<sequence length="108" mass="11307">MTAFYFEANASQCTDMFVAINNLLQRFLGTKPFGVWKNSGYVPGMAGNIALGYSGTDGWAVCGGAARCSGGTSTSSAASRKSPGRGIATTDCRWLKITLKLTIISGII</sequence>
<dbReference type="AlphaFoldDB" id="A0A1A9X0N7"/>
<keyword evidence="2" id="KW-1185">Reference proteome</keyword>
<name>A0A1A9X0N7_9MUSC</name>
<reference evidence="1" key="2">
    <citation type="submission" date="2020-05" db="UniProtKB">
        <authorList>
            <consortium name="EnsemblMetazoa"/>
        </authorList>
    </citation>
    <scope>IDENTIFICATION</scope>
    <source>
        <strain evidence="1">IAEA</strain>
    </source>
</reference>
<reference evidence="2" key="1">
    <citation type="submission" date="2014-03" db="EMBL/GenBank/DDBJ databases">
        <authorList>
            <person name="Aksoy S."/>
            <person name="Warren W."/>
            <person name="Wilson R.K."/>
        </authorList>
    </citation>
    <scope>NUCLEOTIDE SEQUENCE [LARGE SCALE GENOMIC DNA]</scope>
    <source>
        <strain evidence="2">IAEA</strain>
    </source>
</reference>
<proteinExistence type="predicted"/>
<dbReference type="VEuPathDB" id="VectorBase:GBRI039806"/>
<dbReference type="EnsemblMetazoa" id="GBRI039806-RA">
    <property type="protein sequence ID" value="GBRI039806-PA"/>
    <property type="gene ID" value="GBRI039806"/>
</dbReference>
<evidence type="ECO:0000313" key="2">
    <source>
        <dbReference type="Proteomes" id="UP000091820"/>
    </source>
</evidence>
<dbReference type="Proteomes" id="UP000091820">
    <property type="component" value="Unassembled WGS sequence"/>
</dbReference>